<name>A0A2S8SXG5_9BACT</name>
<accession>A0A2S8SXG5</accession>
<dbReference type="InParanoid" id="A0A2S8SXG5"/>
<protein>
    <submittedName>
        <fullName evidence="1">BNR repeat-like domain-containing protein</fullName>
    </submittedName>
</protein>
<reference evidence="1 2" key="1">
    <citation type="journal article" date="2018" name="Syst. Appl. Microbiol.">
        <title>Abditibacterium utsteinense sp. nov., the first cultivated member of candidate phylum FBP, isolated from ice-free Antarctic soil samples.</title>
        <authorList>
            <person name="Tahon G."/>
            <person name="Tytgat B."/>
            <person name="Lebbe L."/>
            <person name="Carlier A."/>
            <person name="Willems A."/>
        </authorList>
    </citation>
    <scope>NUCLEOTIDE SEQUENCE [LARGE SCALE GENOMIC DNA]</scope>
    <source>
        <strain evidence="1 2">LMG 29911</strain>
    </source>
</reference>
<dbReference type="InterPro" id="IPR036278">
    <property type="entry name" value="Sialidase_sf"/>
</dbReference>
<dbReference type="PANTHER" id="PTHR38792">
    <property type="entry name" value="BNR/ASP-BOX REPEAT DOMAIN PROTEIN (AFU_ORTHOLOGUE AFUA_7G06430)-RELATED"/>
    <property type="match status" value="1"/>
</dbReference>
<organism evidence="1 2">
    <name type="scientific">Abditibacterium utsteinense</name>
    <dbReference type="NCBI Taxonomy" id="1960156"/>
    <lineage>
        <taxon>Bacteria</taxon>
        <taxon>Pseudomonadati</taxon>
        <taxon>Abditibacteriota</taxon>
        <taxon>Abditibacteriia</taxon>
        <taxon>Abditibacteriales</taxon>
        <taxon>Abditibacteriaceae</taxon>
        <taxon>Abditibacterium</taxon>
    </lineage>
</organism>
<dbReference type="Proteomes" id="UP000237684">
    <property type="component" value="Unassembled WGS sequence"/>
</dbReference>
<evidence type="ECO:0000313" key="1">
    <source>
        <dbReference type="EMBL" id="PQV65501.1"/>
    </source>
</evidence>
<dbReference type="PANTHER" id="PTHR38792:SF3">
    <property type="entry name" value="BNR_ASP-BOX REPEAT DOMAIN PROTEIN (AFU_ORTHOLOGUE AFUA_7G06430)-RELATED"/>
    <property type="match status" value="1"/>
</dbReference>
<dbReference type="Gene3D" id="2.120.10.10">
    <property type="match status" value="1"/>
</dbReference>
<dbReference type="AlphaFoldDB" id="A0A2S8SXG5"/>
<dbReference type="SUPFAM" id="SSF50939">
    <property type="entry name" value="Sialidases"/>
    <property type="match status" value="1"/>
</dbReference>
<proteinExistence type="predicted"/>
<dbReference type="CDD" id="cd15482">
    <property type="entry name" value="Sialidase_non-viral"/>
    <property type="match status" value="1"/>
</dbReference>
<comment type="caution">
    <text evidence="1">The sequence shown here is derived from an EMBL/GenBank/DDBJ whole genome shotgun (WGS) entry which is preliminary data.</text>
</comment>
<gene>
    <name evidence="1" type="ORF">B1R32_101243</name>
</gene>
<keyword evidence="2" id="KW-1185">Reference proteome</keyword>
<evidence type="ECO:0000313" key="2">
    <source>
        <dbReference type="Proteomes" id="UP000237684"/>
    </source>
</evidence>
<dbReference type="EMBL" id="NIGF01000001">
    <property type="protein sequence ID" value="PQV65501.1"/>
    <property type="molecule type" value="Genomic_DNA"/>
</dbReference>
<sequence length="396" mass="43093">MRKSLLCFALSFIAVTVTIRRSKAAENLSWPAPKVSLSLSDSHPTVIGAISGLDWNVKGAVWIADGAYGRMIRLAKRHGNAILCGYESGGKSWVKRSEDEGRTWSEATLVAQLSGAGAANPELLQLKNGRIWLFFNGRPRRDSGQKFTISASFSDDGGKTWTMREKPIFGAGTEAKVGCWEPAALQLPSGEIQLFFANEMPFPESDDQEIALMRSFDSGATWTAPQRVCYRVGHRDGMPVPLLLHDEKTVIFSIEDNGLAPGNALQPAIISTSLTRTWKGSVDGNSPRRWGAVVPALSHGVYAGAPYLAKLLSGETILSVQSQEGGRKEPQMTVYIGDKEARNFTRKSIPVALPSQTAGNWNSVFVKDENTVTALTGTVINGRYGLWAIDGHIERE</sequence>